<comment type="subunit">
    <text evidence="4">Interacts with 100S ribosomes.</text>
</comment>
<dbReference type="Proteomes" id="UP000002745">
    <property type="component" value="Chromosome"/>
</dbReference>
<evidence type="ECO:0000313" key="7">
    <source>
        <dbReference type="Proteomes" id="UP000002745"/>
    </source>
</evidence>
<dbReference type="STRING" id="582402.Hbal_0224"/>
<sequence>MQIEIAGKQIKLGDALKEHITAGLEGSVSKYFDRAGEASVFVSKPGRPFEVDCSVHLPSGVTLQAHGEGADAHIAFEAALEKIEKRVRRYHRRLKDHHKNNKDTLPVEAVMERVIASSDDEEDDMASLGTAPAIIAETDTKLKTMTVSMAVMQLELTDSPAIMFRNASHGALNMVFRRTDGNVGWVDPGVA</sequence>
<feature type="domain" description="Sigma 54 modulation/S30EA ribosomal protein C-terminal" evidence="5">
    <location>
        <begin position="131"/>
        <end position="184"/>
    </location>
</feature>
<keyword evidence="6" id="KW-0689">Ribosomal protein</keyword>
<comment type="function">
    <text evidence="4">Required for dimerization of active 70S ribosomes into 100S ribosomes in stationary phase; 100S ribosomes are translationally inactive and sometimes present during exponential growth.</text>
</comment>
<dbReference type="InterPro" id="IPR050574">
    <property type="entry name" value="HPF/YfiA_ribosome-assoc"/>
</dbReference>
<dbReference type="HOGENOM" id="CLU_071472_0_1_5"/>
<dbReference type="SUPFAM" id="SSF69754">
    <property type="entry name" value="Ribosome binding protein Y (YfiA homologue)"/>
    <property type="match status" value="1"/>
</dbReference>
<name>C6XLM0_HIRBI</name>
<dbReference type="KEGG" id="hba:Hbal_0224"/>
<dbReference type="eggNOG" id="COG1544">
    <property type="taxonomic scope" value="Bacteria"/>
</dbReference>
<dbReference type="InterPro" id="IPR036567">
    <property type="entry name" value="RHF-like"/>
</dbReference>
<dbReference type="GO" id="GO:0045900">
    <property type="term" value="P:negative regulation of translational elongation"/>
    <property type="evidence" value="ECO:0007669"/>
    <property type="project" value="TreeGrafter"/>
</dbReference>
<dbReference type="PANTHER" id="PTHR33231:SF1">
    <property type="entry name" value="30S RIBOSOMAL PROTEIN"/>
    <property type="match status" value="1"/>
</dbReference>
<dbReference type="Pfam" id="PF16321">
    <property type="entry name" value="Ribosom_S30AE_C"/>
    <property type="match status" value="1"/>
</dbReference>
<dbReference type="OrthoDB" id="9794975at2"/>
<dbReference type="EMBL" id="CP001678">
    <property type="protein sequence ID" value="ACT57926.1"/>
    <property type="molecule type" value="Genomic_DNA"/>
</dbReference>
<protein>
    <recommendedName>
        <fullName evidence="3 4">Ribosome hibernation promoting factor</fullName>
        <shortName evidence="4">HPF</shortName>
    </recommendedName>
</protein>
<comment type="subcellular location">
    <subcellularLocation>
        <location evidence="4">Cytoplasm</location>
    </subcellularLocation>
</comment>
<keyword evidence="7" id="KW-1185">Reference proteome</keyword>
<dbReference type="InterPro" id="IPR038416">
    <property type="entry name" value="Ribosom_S30AE_C_sf"/>
</dbReference>
<organism evidence="6 7">
    <name type="scientific">Hirschia baltica (strain ATCC 49814 / DSM 5838 / IFAM 1418)</name>
    <dbReference type="NCBI Taxonomy" id="582402"/>
    <lineage>
        <taxon>Bacteria</taxon>
        <taxon>Pseudomonadati</taxon>
        <taxon>Pseudomonadota</taxon>
        <taxon>Alphaproteobacteria</taxon>
        <taxon>Hyphomonadales</taxon>
        <taxon>Hyphomonadaceae</taxon>
        <taxon>Hirschia</taxon>
    </lineage>
</organism>
<evidence type="ECO:0000256" key="1">
    <source>
        <dbReference type="ARBA" id="ARBA00022845"/>
    </source>
</evidence>
<comment type="subunit">
    <text evidence="2">Associates exclusively with 100S ribosomes, which are dimers of 70S ribosomes.</text>
</comment>
<dbReference type="Gene3D" id="3.30.505.50">
    <property type="entry name" value="Sigma 54 modulation/S30EA ribosomal protein, C-terminal domain"/>
    <property type="match status" value="1"/>
</dbReference>
<keyword evidence="6" id="KW-0687">Ribonucleoprotein</keyword>
<dbReference type="Pfam" id="PF02482">
    <property type="entry name" value="Ribosomal_S30AE"/>
    <property type="match status" value="1"/>
</dbReference>
<evidence type="ECO:0000313" key="6">
    <source>
        <dbReference type="EMBL" id="ACT57926.1"/>
    </source>
</evidence>
<keyword evidence="1 4" id="KW-0810">Translation regulation</keyword>
<dbReference type="InterPro" id="IPR032528">
    <property type="entry name" value="Ribosom_S30AE_C"/>
</dbReference>
<dbReference type="InterPro" id="IPR034694">
    <property type="entry name" value="HPF_long/plastid"/>
</dbReference>
<dbReference type="GO" id="GO:0043024">
    <property type="term" value="F:ribosomal small subunit binding"/>
    <property type="evidence" value="ECO:0007669"/>
    <property type="project" value="TreeGrafter"/>
</dbReference>
<accession>C6XLM0</accession>
<evidence type="ECO:0000256" key="4">
    <source>
        <dbReference type="HAMAP-Rule" id="MF_00839"/>
    </source>
</evidence>
<comment type="similarity">
    <text evidence="4">Belongs to the HPF/YfiA ribosome-associated protein family. Long HPF subfamily.</text>
</comment>
<dbReference type="RefSeq" id="WP_012778084.1">
    <property type="nucleotide sequence ID" value="NC_012982.1"/>
</dbReference>
<evidence type="ECO:0000256" key="3">
    <source>
        <dbReference type="ARBA" id="ARBA00041148"/>
    </source>
</evidence>
<dbReference type="NCBIfam" id="TIGR00741">
    <property type="entry name" value="yfiA"/>
    <property type="match status" value="1"/>
</dbReference>
<dbReference type="InterPro" id="IPR003489">
    <property type="entry name" value="RHF/RaiA"/>
</dbReference>
<dbReference type="HAMAP" id="MF_00839">
    <property type="entry name" value="HPF"/>
    <property type="match status" value="1"/>
</dbReference>
<proteinExistence type="inferred from homology"/>
<keyword evidence="4" id="KW-0963">Cytoplasm</keyword>
<dbReference type="AlphaFoldDB" id="C6XLM0"/>
<dbReference type="PANTHER" id="PTHR33231">
    <property type="entry name" value="30S RIBOSOMAL PROTEIN"/>
    <property type="match status" value="1"/>
</dbReference>
<dbReference type="Gene3D" id="3.30.160.100">
    <property type="entry name" value="Ribosome hibernation promotion factor-like"/>
    <property type="match status" value="1"/>
</dbReference>
<gene>
    <name evidence="4" type="primary">hpf</name>
    <name evidence="6" type="ordered locus">Hbal_0224</name>
</gene>
<evidence type="ECO:0000256" key="2">
    <source>
        <dbReference type="ARBA" id="ARBA00038695"/>
    </source>
</evidence>
<reference evidence="7" key="1">
    <citation type="journal article" date="2011" name="J. Bacteriol.">
        <title>Genome sequences of eight morphologically diverse alphaproteobacteria.</title>
        <authorList>
            <consortium name="US DOE Joint Genome Institute"/>
            <person name="Brown P.J."/>
            <person name="Kysela D.T."/>
            <person name="Buechlein A."/>
            <person name="Hemmerich C."/>
            <person name="Brun Y.V."/>
        </authorList>
    </citation>
    <scope>NUCLEOTIDE SEQUENCE [LARGE SCALE GENOMIC DNA]</scope>
    <source>
        <strain evidence="7">ATCC 49814 / DSM 5838 / IFAM 1418</strain>
    </source>
</reference>
<evidence type="ECO:0000259" key="5">
    <source>
        <dbReference type="Pfam" id="PF16321"/>
    </source>
</evidence>
<dbReference type="GO" id="GO:0022627">
    <property type="term" value="C:cytosolic small ribosomal subunit"/>
    <property type="evidence" value="ECO:0007669"/>
    <property type="project" value="TreeGrafter"/>
</dbReference>